<keyword evidence="1" id="KW-1133">Transmembrane helix</keyword>
<dbReference type="Proteomes" id="UP001597110">
    <property type="component" value="Unassembled WGS sequence"/>
</dbReference>
<dbReference type="InterPro" id="IPR011990">
    <property type="entry name" value="TPR-like_helical_dom_sf"/>
</dbReference>
<dbReference type="EMBL" id="JBHTIF010000002">
    <property type="protein sequence ID" value="MFD0726393.1"/>
    <property type="molecule type" value="Genomic_DNA"/>
</dbReference>
<evidence type="ECO:0000256" key="1">
    <source>
        <dbReference type="SAM" id="Phobius"/>
    </source>
</evidence>
<keyword evidence="1" id="KW-0472">Membrane</keyword>
<dbReference type="PIRSF" id="PIRSF030959">
    <property type="entry name" value="UCP030959"/>
    <property type="match status" value="1"/>
</dbReference>
<dbReference type="Gene3D" id="1.25.40.10">
    <property type="entry name" value="Tetratricopeptide repeat domain"/>
    <property type="match status" value="1"/>
</dbReference>
<dbReference type="SUPFAM" id="SSF48452">
    <property type="entry name" value="TPR-like"/>
    <property type="match status" value="1"/>
</dbReference>
<sequence>MPFVLLSLILQIACAVHVVRTGRPMYWIFLLLIGSYVAVAIYVFAEILPGLKDNRAARRALQGARDRIDPERHKRAASRQLEVADTLENRQRLADESYDSGDYQQAAELYRSGLRGLYATDPNLMLGLAKSQFALELAGEARQTLDALIAANPAFRSSEGHLLYARCLEALGDVPGALHEYEALVAGFPGEEARVRHGLLLKREGRAAEADAAFDETLRRSRVAPGYYQREQREWIDLASRERSPQR</sequence>
<organism evidence="2 3">
    <name type="scientific">Lysobacter brunescens</name>
    <dbReference type="NCBI Taxonomy" id="262323"/>
    <lineage>
        <taxon>Bacteria</taxon>
        <taxon>Pseudomonadati</taxon>
        <taxon>Pseudomonadota</taxon>
        <taxon>Gammaproteobacteria</taxon>
        <taxon>Lysobacterales</taxon>
        <taxon>Lysobacteraceae</taxon>
        <taxon>Lysobacter</taxon>
    </lineage>
</organism>
<evidence type="ECO:0000313" key="3">
    <source>
        <dbReference type="Proteomes" id="UP001597110"/>
    </source>
</evidence>
<dbReference type="RefSeq" id="WP_386824257.1">
    <property type="nucleotide sequence ID" value="NZ_JBHTIF010000002.1"/>
</dbReference>
<protein>
    <submittedName>
        <fullName evidence="2">Tetratricopeptide repeat protein</fullName>
    </submittedName>
</protein>
<proteinExistence type="predicted"/>
<comment type="caution">
    <text evidence="2">The sequence shown here is derived from an EMBL/GenBank/DDBJ whole genome shotgun (WGS) entry which is preliminary data.</text>
</comment>
<accession>A0ABW2YE00</accession>
<reference evidence="3" key="1">
    <citation type="journal article" date="2019" name="Int. J. Syst. Evol. Microbiol.">
        <title>The Global Catalogue of Microorganisms (GCM) 10K type strain sequencing project: providing services to taxonomists for standard genome sequencing and annotation.</title>
        <authorList>
            <consortium name="The Broad Institute Genomics Platform"/>
            <consortium name="The Broad Institute Genome Sequencing Center for Infectious Disease"/>
            <person name="Wu L."/>
            <person name="Ma J."/>
        </authorList>
    </citation>
    <scope>NUCLEOTIDE SEQUENCE [LARGE SCALE GENOMIC DNA]</scope>
    <source>
        <strain evidence="3">CCUG 55585</strain>
    </source>
</reference>
<gene>
    <name evidence="2" type="ORF">ACFQ0E_12395</name>
</gene>
<dbReference type="Pfam" id="PF14559">
    <property type="entry name" value="TPR_19"/>
    <property type="match status" value="1"/>
</dbReference>
<feature type="transmembrane region" description="Helical" evidence="1">
    <location>
        <begin position="25"/>
        <end position="45"/>
    </location>
</feature>
<keyword evidence="3" id="KW-1185">Reference proteome</keyword>
<keyword evidence="1" id="KW-0812">Transmembrane</keyword>
<dbReference type="InterPro" id="IPR014562">
    <property type="entry name" value="UCP030959_TPR_rpt-cont"/>
</dbReference>
<name>A0ABW2YE00_9GAMM</name>
<evidence type="ECO:0000313" key="2">
    <source>
        <dbReference type="EMBL" id="MFD0726393.1"/>
    </source>
</evidence>